<dbReference type="GO" id="GO:0048471">
    <property type="term" value="C:perinuclear region of cytoplasm"/>
    <property type="evidence" value="ECO:0007669"/>
    <property type="project" value="UniProtKB-SubCell"/>
</dbReference>
<dbReference type="PRINTS" id="PR00171">
    <property type="entry name" value="SUGRTRNSPORT"/>
</dbReference>
<evidence type="ECO:0000256" key="4">
    <source>
        <dbReference type="ARBA" id="ARBA00007004"/>
    </source>
</evidence>
<evidence type="ECO:0000256" key="14">
    <source>
        <dbReference type="SAM" id="Phobius"/>
    </source>
</evidence>
<dbReference type="RefSeq" id="XP_051789068.1">
    <property type="nucleotide sequence ID" value="XM_051933108.1"/>
</dbReference>
<feature type="transmembrane region" description="Helical" evidence="14">
    <location>
        <begin position="418"/>
        <end position="446"/>
    </location>
</feature>
<feature type="transmembrane region" description="Helical" evidence="14">
    <location>
        <begin position="100"/>
        <end position="121"/>
    </location>
</feature>
<reference evidence="16" key="2">
    <citation type="submission" date="2025-08" db="UniProtKB">
        <authorList>
            <consortium name="Ensembl"/>
        </authorList>
    </citation>
    <scope>IDENTIFICATION</scope>
</reference>
<feature type="transmembrane region" description="Helical" evidence="14">
    <location>
        <begin position="47"/>
        <end position="68"/>
    </location>
</feature>
<feature type="transmembrane region" description="Helical" evidence="14">
    <location>
        <begin position="458"/>
        <end position="478"/>
    </location>
</feature>
<evidence type="ECO:0000313" key="16">
    <source>
        <dbReference type="Ensembl" id="ENSECRP00000017199.1"/>
    </source>
</evidence>
<dbReference type="PANTHER" id="PTHR48023">
    <property type="entry name" value="D-XYLOSE-PROTON SYMPORTER-LIKE 2"/>
    <property type="match status" value="1"/>
</dbReference>
<keyword evidence="10 14" id="KW-0472">Membrane</keyword>
<evidence type="ECO:0000256" key="1">
    <source>
        <dbReference type="ARBA" id="ARBA00000618"/>
    </source>
</evidence>
<evidence type="ECO:0000256" key="9">
    <source>
        <dbReference type="ARBA" id="ARBA00022989"/>
    </source>
</evidence>
<keyword evidence="7" id="KW-0762">Sugar transport</keyword>
<dbReference type="AlphaFoldDB" id="A0A8C4SH69"/>
<dbReference type="RefSeq" id="XP_028667757.1">
    <property type="nucleotide sequence ID" value="XM_028811924.2"/>
</dbReference>
<dbReference type="Pfam" id="PF00083">
    <property type="entry name" value="Sugar_tr"/>
    <property type="match status" value="2"/>
</dbReference>
<comment type="subcellular location">
    <subcellularLocation>
        <location evidence="3">Cytoplasm</location>
        <location evidence="3">Perinuclear region</location>
    </subcellularLocation>
    <subcellularLocation>
        <location evidence="2">Endomembrane system</location>
        <topology evidence="2">Multi-pass membrane protein</topology>
    </subcellularLocation>
</comment>
<dbReference type="RefSeq" id="XP_028667758.1">
    <property type="nucleotide sequence ID" value="XM_028811925.2"/>
</dbReference>
<dbReference type="GO" id="GO:0016020">
    <property type="term" value="C:membrane"/>
    <property type="evidence" value="ECO:0007669"/>
    <property type="project" value="InterPro"/>
</dbReference>
<keyword evidence="9 14" id="KW-1133">Transmembrane helix</keyword>
<feature type="transmembrane region" description="Helical" evidence="14">
    <location>
        <begin position="164"/>
        <end position="183"/>
    </location>
</feature>
<evidence type="ECO:0000256" key="7">
    <source>
        <dbReference type="ARBA" id="ARBA00022597"/>
    </source>
</evidence>
<dbReference type="PANTHER" id="PTHR48023:SF7">
    <property type="entry name" value="SOLUTE CARRIER FAMILY 2, FACILITATED GLUCOSE TRANSPORTER MEMBER 10"/>
    <property type="match status" value="1"/>
</dbReference>
<proteinExistence type="inferred from homology"/>
<dbReference type="GeneID" id="114659435"/>
<keyword evidence="5" id="KW-0813">Transport</keyword>
<dbReference type="InterPro" id="IPR036259">
    <property type="entry name" value="MFS_trans_sf"/>
</dbReference>
<dbReference type="InterPro" id="IPR005828">
    <property type="entry name" value="MFS_sugar_transport-like"/>
</dbReference>
<feature type="transmembrane region" description="Helical" evidence="14">
    <location>
        <begin position="133"/>
        <end position="152"/>
    </location>
</feature>
<evidence type="ECO:0000256" key="8">
    <source>
        <dbReference type="ARBA" id="ARBA00022692"/>
    </source>
</evidence>
<dbReference type="InterPro" id="IPR050820">
    <property type="entry name" value="MFS_Sugar_Transporter"/>
</dbReference>
<dbReference type="SUPFAM" id="SSF103473">
    <property type="entry name" value="MFS general substrate transporter"/>
    <property type="match status" value="1"/>
</dbReference>
<dbReference type="InterPro" id="IPR020846">
    <property type="entry name" value="MFS_dom"/>
</dbReference>
<evidence type="ECO:0000256" key="2">
    <source>
        <dbReference type="ARBA" id="ARBA00004127"/>
    </source>
</evidence>
<dbReference type="PROSITE" id="PS00216">
    <property type="entry name" value="SUGAR_TRANSPORT_1"/>
    <property type="match status" value="1"/>
</dbReference>
<accession>A0A8C4SH69</accession>
<dbReference type="GO" id="GO:1904659">
    <property type="term" value="P:D-glucose transmembrane transport"/>
    <property type="evidence" value="ECO:0007669"/>
    <property type="project" value="TreeGrafter"/>
</dbReference>
<evidence type="ECO:0000256" key="5">
    <source>
        <dbReference type="ARBA" id="ARBA00022448"/>
    </source>
</evidence>
<dbReference type="Ensembl" id="ENSECRT00000017527.1">
    <property type="protein sequence ID" value="ENSECRP00000017199.1"/>
    <property type="gene ID" value="ENSECRG00000011462.1"/>
</dbReference>
<dbReference type="FunFam" id="1.20.1250.20:FF:000164">
    <property type="entry name" value="solute carrier family 2, facilitated glucose transporter member 10"/>
    <property type="match status" value="1"/>
</dbReference>
<evidence type="ECO:0000256" key="6">
    <source>
        <dbReference type="ARBA" id="ARBA00022490"/>
    </source>
</evidence>
<comment type="similarity">
    <text evidence="4">Belongs to the major facilitator superfamily. Sugar transporter (TC 2.A.1.1) family. Glucose transporter subfamily.</text>
</comment>
<evidence type="ECO:0000256" key="11">
    <source>
        <dbReference type="ARBA" id="ARBA00037777"/>
    </source>
</evidence>
<keyword evidence="6" id="KW-0963">Cytoplasm</keyword>
<reference evidence="16" key="3">
    <citation type="submission" date="2025-09" db="UniProtKB">
        <authorList>
            <consortium name="Ensembl"/>
        </authorList>
    </citation>
    <scope>IDENTIFICATION</scope>
</reference>
<reference evidence="16" key="1">
    <citation type="submission" date="2021-06" db="EMBL/GenBank/DDBJ databases">
        <authorList>
            <consortium name="Wellcome Sanger Institute Data Sharing"/>
        </authorList>
    </citation>
    <scope>NUCLEOTIDE SEQUENCE [LARGE SCALE GENOMIC DNA]</scope>
</reference>
<keyword evidence="17" id="KW-1185">Reference proteome</keyword>
<comment type="function">
    <text evidence="11">Facilitative glucose transporter required for the development of the cardiovascular system.</text>
</comment>
<evidence type="ECO:0000259" key="15">
    <source>
        <dbReference type="PROSITE" id="PS50850"/>
    </source>
</evidence>
<feature type="transmembrane region" description="Helical" evidence="14">
    <location>
        <begin position="75"/>
        <end position="94"/>
    </location>
</feature>
<evidence type="ECO:0000256" key="3">
    <source>
        <dbReference type="ARBA" id="ARBA00004556"/>
    </source>
</evidence>
<protein>
    <recommendedName>
        <fullName evidence="12">Solute carrier family 2, facilitated glucose transporter member 10</fullName>
    </recommendedName>
    <alternativeName>
        <fullName evidence="13">Glucose transporter type 10</fullName>
    </alternativeName>
</protein>
<keyword evidence="8 14" id="KW-0812">Transmembrane</keyword>
<gene>
    <name evidence="16" type="primary">SLC2A10</name>
    <name evidence="16" type="synonym">slc2a10</name>
</gene>
<dbReference type="GeneTree" id="ENSGT00940000159430"/>
<evidence type="ECO:0000313" key="17">
    <source>
        <dbReference type="Proteomes" id="UP000694620"/>
    </source>
</evidence>
<comment type="catalytic activity">
    <reaction evidence="1">
        <text>D-glucose(out) = D-glucose(in)</text>
        <dbReference type="Rhea" id="RHEA:60376"/>
        <dbReference type="ChEBI" id="CHEBI:4167"/>
    </reaction>
</comment>
<feature type="transmembrane region" description="Helical" evidence="14">
    <location>
        <begin position="7"/>
        <end position="27"/>
    </location>
</feature>
<sequence>MDVAHSILPPVVSTLGGLVFGYELGIISGALLQLQVEFKLACFQQEFVVSALLLGALLASLVGGILIDSYGRRKAVLFSNLLILGGSLMLSLSGSLIPLVFGRITVGFAISISSISCCIFISEMVAPHRRGMLVSLYEAGITVGILVAYSMNYCFSDFTRGWRYMFGLAIIPSVIQLICILLLPSSPTGSKKVDLERPIQSGLVELNRMDEQENGNAVQHYSFLYLFQKKDNMRTRMLIGLGLVLFQQFTGQPNVLFYASTIFHSVGFHSDASAVLASVGLGVVKVFATLVAMSCADRVGRRVLLLLGCTVMSLSLIFIGILSHSASLQQNRTKCTQFGNMSVNETSHLFPSTNQTLALSSSLHLEMHQNISISAVSNASVFDLSLTTSESQSASQIMPVKPLTLKPQMFSQTIEHNIFNWLVLISLMAFVSAFSISFGPMTWLVLSEIFPAAVRGRAFAFANCFNWAANLIVTLTFLDVVGYVGLSWIFLLYGLIGLVAVLFIYFLLPETKEKSLEEIDMELSRKKLYGGESFLRLLSRNKVSTEGYERVQLSSALDNE</sequence>
<evidence type="ECO:0000256" key="13">
    <source>
        <dbReference type="ARBA" id="ARBA00042909"/>
    </source>
</evidence>
<feature type="transmembrane region" description="Helical" evidence="14">
    <location>
        <begin position="238"/>
        <end position="260"/>
    </location>
</feature>
<dbReference type="InterPro" id="IPR005829">
    <property type="entry name" value="Sugar_transporter_CS"/>
</dbReference>
<organism evidence="16 17">
    <name type="scientific">Erpetoichthys calabaricus</name>
    <name type="common">Rope fish</name>
    <name type="synonym">Calamoichthys calabaricus</name>
    <dbReference type="NCBI Taxonomy" id="27687"/>
    <lineage>
        <taxon>Eukaryota</taxon>
        <taxon>Metazoa</taxon>
        <taxon>Chordata</taxon>
        <taxon>Craniata</taxon>
        <taxon>Vertebrata</taxon>
        <taxon>Euteleostomi</taxon>
        <taxon>Actinopterygii</taxon>
        <taxon>Polypteriformes</taxon>
        <taxon>Polypteridae</taxon>
        <taxon>Erpetoichthys</taxon>
    </lineage>
</organism>
<dbReference type="OrthoDB" id="4142200at2759"/>
<name>A0A8C4SH69_ERPCA</name>
<dbReference type="Gene3D" id="1.20.1250.20">
    <property type="entry name" value="MFS general substrate transporter like domains"/>
    <property type="match status" value="3"/>
</dbReference>
<evidence type="ECO:0000256" key="10">
    <source>
        <dbReference type="ARBA" id="ARBA00023136"/>
    </source>
</evidence>
<dbReference type="GO" id="GO:0055056">
    <property type="term" value="F:D-glucose transmembrane transporter activity"/>
    <property type="evidence" value="ECO:0007669"/>
    <property type="project" value="TreeGrafter"/>
</dbReference>
<dbReference type="GO" id="GO:0012505">
    <property type="term" value="C:endomembrane system"/>
    <property type="evidence" value="ECO:0007669"/>
    <property type="project" value="UniProtKB-SubCell"/>
</dbReference>
<feature type="transmembrane region" description="Helical" evidence="14">
    <location>
        <begin position="484"/>
        <end position="508"/>
    </location>
</feature>
<dbReference type="FunFam" id="1.20.1250.20:FF:000208">
    <property type="entry name" value="solute carrier family 2, facilitated glucose transporter member 10"/>
    <property type="match status" value="1"/>
</dbReference>
<dbReference type="InterPro" id="IPR003663">
    <property type="entry name" value="Sugar/inositol_transpt"/>
</dbReference>
<dbReference type="CTD" id="81031"/>
<dbReference type="Proteomes" id="UP000694620">
    <property type="component" value="Chromosome 10"/>
</dbReference>
<feature type="transmembrane region" description="Helical" evidence="14">
    <location>
        <begin position="272"/>
        <end position="291"/>
    </location>
</feature>
<evidence type="ECO:0000256" key="12">
    <source>
        <dbReference type="ARBA" id="ARBA00039240"/>
    </source>
</evidence>
<feature type="transmembrane region" description="Helical" evidence="14">
    <location>
        <begin position="303"/>
        <end position="322"/>
    </location>
</feature>
<dbReference type="PROSITE" id="PS50850">
    <property type="entry name" value="MFS"/>
    <property type="match status" value="1"/>
</dbReference>
<feature type="domain" description="Major facilitator superfamily (MFS) profile" evidence="15">
    <location>
        <begin position="9"/>
        <end position="512"/>
    </location>
</feature>
<dbReference type="GO" id="GO:0072359">
    <property type="term" value="P:circulatory system development"/>
    <property type="evidence" value="ECO:0007669"/>
    <property type="project" value="TreeGrafter"/>
</dbReference>